<feature type="domain" description="PPIase FKBP-type" evidence="9">
    <location>
        <begin position="140"/>
        <end position="226"/>
    </location>
</feature>
<dbReference type="InterPro" id="IPR008104">
    <property type="entry name" value="INFPOTNTIATR"/>
</dbReference>
<dbReference type="SUPFAM" id="SSF54534">
    <property type="entry name" value="FKBP-like"/>
    <property type="match status" value="1"/>
</dbReference>
<dbReference type="PANTHER" id="PTHR43811:SF23">
    <property type="entry name" value="FKBP-TYPE 22 KDA PEPTIDYL-PROLYL CIS-TRANS ISOMERASE"/>
    <property type="match status" value="1"/>
</dbReference>
<dbReference type="GO" id="GO:0016020">
    <property type="term" value="C:membrane"/>
    <property type="evidence" value="ECO:0007669"/>
    <property type="project" value="InterPro"/>
</dbReference>
<name>A0A7W8G1Z4_9GAMM</name>
<dbReference type="PRINTS" id="PR01730">
    <property type="entry name" value="INFPOTNTIATR"/>
</dbReference>
<organism evidence="10 11">
    <name type="scientific">Chiayiivirga flava</name>
    <dbReference type="NCBI Taxonomy" id="659595"/>
    <lineage>
        <taxon>Bacteria</taxon>
        <taxon>Pseudomonadati</taxon>
        <taxon>Pseudomonadota</taxon>
        <taxon>Gammaproteobacteria</taxon>
        <taxon>Lysobacterales</taxon>
        <taxon>Lysobacteraceae</taxon>
        <taxon>Chiayiivirga</taxon>
    </lineage>
</organism>
<dbReference type="Pfam" id="PF01346">
    <property type="entry name" value="FKBP_N"/>
    <property type="match status" value="1"/>
</dbReference>
<proteinExistence type="inferred from homology"/>
<evidence type="ECO:0000256" key="5">
    <source>
        <dbReference type="ARBA" id="ARBA00023235"/>
    </source>
</evidence>
<dbReference type="Gene3D" id="3.10.50.40">
    <property type="match status" value="1"/>
</dbReference>
<feature type="chain" id="PRO_5031556540" description="Peptidyl-prolyl cis-trans isomerase" evidence="8">
    <location>
        <begin position="21"/>
        <end position="227"/>
    </location>
</feature>
<keyword evidence="4 6" id="KW-0697">Rotamase</keyword>
<sequence length="227" mass="24645">MKLRLTVALVAALTMGAAVAQDTTSEKGKLSYAMGFEIGRDFNERKIDVDINTVIRALQDGYAKKNPTVPEDQMRASLEAMQKKMLDQAKAEFDRVSAENKRKSDAFLAANRGKTGVQTLSSGIQYRVIETGTGAKPTANSEVKLQFRGSLSTGQEFASTYQGNQPVSMKVSEAPLPGLKLVLPMMTAGSRWELFLPPDQAYGNSPRSPIGPQQAVVFDVTLVEIAK</sequence>
<evidence type="ECO:0000256" key="2">
    <source>
        <dbReference type="ARBA" id="ARBA00006577"/>
    </source>
</evidence>
<dbReference type="AlphaFoldDB" id="A0A7W8G1Z4"/>
<dbReference type="InterPro" id="IPR036944">
    <property type="entry name" value="PPIase_FKBP_N_sf"/>
</dbReference>
<keyword evidence="3 8" id="KW-0732">Signal</keyword>
<evidence type="ECO:0000256" key="8">
    <source>
        <dbReference type="SAM" id="SignalP"/>
    </source>
</evidence>
<keyword evidence="5 6" id="KW-0413">Isomerase</keyword>
<evidence type="ECO:0000256" key="1">
    <source>
        <dbReference type="ARBA" id="ARBA00000971"/>
    </source>
</evidence>
<dbReference type="InterPro" id="IPR000774">
    <property type="entry name" value="PPIase_FKBP_N"/>
</dbReference>
<keyword evidence="11" id="KW-1185">Reference proteome</keyword>
<evidence type="ECO:0000313" key="11">
    <source>
        <dbReference type="Proteomes" id="UP000521199"/>
    </source>
</evidence>
<feature type="signal peptide" evidence="8">
    <location>
        <begin position="1"/>
        <end position="20"/>
    </location>
</feature>
<dbReference type="Pfam" id="PF00254">
    <property type="entry name" value="FKBP_C"/>
    <property type="match status" value="1"/>
</dbReference>
<dbReference type="Gene3D" id="1.10.287.460">
    <property type="entry name" value="Peptidyl-prolyl cis-trans isomerase, FKBP-type, N-terminal domain"/>
    <property type="match status" value="1"/>
</dbReference>
<dbReference type="Proteomes" id="UP000521199">
    <property type="component" value="Unassembled WGS sequence"/>
</dbReference>
<protein>
    <recommendedName>
        <fullName evidence="7">Peptidyl-prolyl cis-trans isomerase</fullName>
        <ecNumber evidence="7">5.2.1.8</ecNumber>
    </recommendedName>
</protein>
<dbReference type="EMBL" id="JACHHP010000006">
    <property type="protein sequence ID" value="MBB5209408.1"/>
    <property type="molecule type" value="Genomic_DNA"/>
</dbReference>
<evidence type="ECO:0000256" key="3">
    <source>
        <dbReference type="ARBA" id="ARBA00022729"/>
    </source>
</evidence>
<dbReference type="GO" id="GO:0003755">
    <property type="term" value="F:peptidyl-prolyl cis-trans isomerase activity"/>
    <property type="evidence" value="ECO:0007669"/>
    <property type="project" value="UniProtKB-UniRule"/>
</dbReference>
<comment type="catalytic activity">
    <reaction evidence="1 6 7">
        <text>[protein]-peptidylproline (omega=180) = [protein]-peptidylproline (omega=0)</text>
        <dbReference type="Rhea" id="RHEA:16237"/>
        <dbReference type="Rhea" id="RHEA-COMP:10747"/>
        <dbReference type="Rhea" id="RHEA-COMP:10748"/>
        <dbReference type="ChEBI" id="CHEBI:83833"/>
        <dbReference type="ChEBI" id="CHEBI:83834"/>
        <dbReference type="EC" id="5.2.1.8"/>
    </reaction>
</comment>
<evidence type="ECO:0000256" key="4">
    <source>
        <dbReference type="ARBA" id="ARBA00023110"/>
    </source>
</evidence>
<evidence type="ECO:0000259" key="9">
    <source>
        <dbReference type="PROSITE" id="PS50059"/>
    </source>
</evidence>
<evidence type="ECO:0000256" key="6">
    <source>
        <dbReference type="PROSITE-ProRule" id="PRU00277"/>
    </source>
</evidence>
<dbReference type="PROSITE" id="PS50059">
    <property type="entry name" value="FKBP_PPIASE"/>
    <property type="match status" value="1"/>
</dbReference>
<dbReference type="InterPro" id="IPR046357">
    <property type="entry name" value="PPIase_dom_sf"/>
</dbReference>
<dbReference type="RefSeq" id="WP_183961950.1">
    <property type="nucleotide sequence ID" value="NZ_JACHHP010000006.1"/>
</dbReference>
<accession>A0A7W8G1Z4</accession>
<dbReference type="GO" id="GO:0006457">
    <property type="term" value="P:protein folding"/>
    <property type="evidence" value="ECO:0007669"/>
    <property type="project" value="InterPro"/>
</dbReference>
<dbReference type="EC" id="5.2.1.8" evidence="7"/>
<gene>
    <name evidence="10" type="ORF">HNQ52_002977</name>
</gene>
<dbReference type="PANTHER" id="PTHR43811">
    <property type="entry name" value="FKBP-TYPE PEPTIDYL-PROLYL CIS-TRANS ISOMERASE FKPA"/>
    <property type="match status" value="1"/>
</dbReference>
<comment type="caution">
    <text evidence="10">The sequence shown here is derived from an EMBL/GenBank/DDBJ whole genome shotgun (WGS) entry which is preliminary data.</text>
</comment>
<evidence type="ECO:0000256" key="7">
    <source>
        <dbReference type="RuleBase" id="RU003915"/>
    </source>
</evidence>
<dbReference type="InterPro" id="IPR001179">
    <property type="entry name" value="PPIase_FKBP_dom"/>
</dbReference>
<reference evidence="10 11" key="1">
    <citation type="submission" date="2020-08" db="EMBL/GenBank/DDBJ databases">
        <title>Genomic Encyclopedia of Type Strains, Phase IV (KMG-IV): sequencing the most valuable type-strain genomes for metagenomic binning, comparative biology and taxonomic classification.</title>
        <authorList>
            <person name="Goeker M."/>
        </authorList>
    </citation>
    <scope>NUCLEOTIDE SEQUENCE [LARGE SCALE GENOMIC DNA]</scope>
    <source>
        <strain evidence="10 11">DSM 24163</strain>
    </source>
</reference>
<evidence type="ECO:0000313" key="10">
    <source>
        <dbReference type="EMBL" id="MBB5209408.1"/>
    </source>
</evidence>
<comment type="similarity">
    <text evidence="2 7">Belongs to the FKBP-type PPIase family.</text>
</comment>